<comment type="caution">
    <text evidence="4">The sequence shown here is derived from an EMBL/GenBank/DDBJ whole genome shotgun (WGS) entry which is preliminary data.</text>
</comment>
<evidence type="ECO:0000256" key="2">
    <source>
        <dbReference type="ARBA" id="ARBA00023134"/>
    </source>
</evidence>
<feature type="compositionally biased region" description="Polar residues" evidence="3">
    <location>
        <begin position="835"/>
        <end position="844"/>
    </location>
</feature>
<dbReference type="PROSITE" id="PS51419">
    <property type="entry name" value="RAB"/>
    <property type="match status" value="1"/>
</dbReference>
<keyword evidence="2" id="KW-0342">GTP-binding</keyword>
<dbReference type="InterPro" id="IPR001806">
    <property type="entry name" value="Small_GTPase"/>
</dbReference>
<dbReference type="GO" id="GO:0016020">
    <property type="term" value="C:membrane"/>
    <property type="evidence" value="ECO:0007669"/>
    <property type="project" value="InterPro"/>
</dbReference>
<dbReference type="OrthoDB" id="3940145at2759"/>
<feature type="compositionally biased region" description="Polar residues" evidence="3">
    <location>
        <begin position="286"/>
        <end position="301"/>
    </location>
</feature>
<organism evidence="4 5">
    <name type="scientific">Tothia fuscella</name>
    <dbReference type="NCBI Taxonomy" id="1048955"/>
    <lineage>
        <taxon>Eukaryota</taxon>
        <taxon>Fungi</taxon>
        <taxon>Dikarya</taxon>
        <taxon>Ascomycota</taxon>
        <taxon>Pezizomycotina</taxon>
        <taxon>Dothideomycetes</taxon>
        <taxon>Pleosporomycetidae</taxon>
        <taxon>Venturiales</taxon>
        <taxon>Cylindrosympodiaceae</taxon>
        <taxon>Tothia</taxon>
    </lineage>
</organism>
<feature type="compositionally biased region" description="Low complexity" evidence="3">
    <location>
        <begin position="915"/>
        <end position="925"/>
    </location>
</feature>
<dbReference type="SMART" id="SM00173">
    <property type="entry name" value="RAS"/>
    <property type="match status" value="1"/>
</dbReference>
<feature type="region of interest" description="Disordered" evidence="3">
    <location>
        <begin position="617"/>
        <end position="952"/>
    </location>
</feature>
<sequence length="952" mass="105642">MNALKTAAPVFVPPAERPMAREPLSYRMLMVGVHGSGKYSLHHQFIYSCFPKLRDPFFDTEATQMLWKAPEILDLTFRIDLTRMNISRPGTPSSMVSEHLYPDFRLPIDMFRFADNQGMILVYSITSRSSFAALEAFVEARIRERRSGLVEPKVLCLVGNKLDYSRSGRKILCIEAEELAAKIGCPFIECSAKDGKDLDKVRNAAVKVMETQRQQLLKNGQDAQKKSRATSVKSSSLLRRLSDMGRSDSHHSSSSTERDGPVASADFPPQQSTSGTTRWKHAAGLTSPTNQSGTLSFSQLGQRGPKTRTLFTEDRIDEEDESTEESRSSSQQSSDLSTGSGITVTPPSNPSQINLFQHRPPPNRALSRSVSGTRLSTKLPPTGAYTLPTPQNTPITLEANEAFNRAESALIRSQSTHLLRNIDEVKRSDDESSLVVHTMRHENGPSGLGNVNSNDTGHSSNDQPQGRSPAVERAETLARSPYSPALHGMEVSEQKSVYNPMARKISPSERGSVDRESFADRYQFIFQTLAVKELNDQRAEMAPIRKLITAPAVQNPTQDWRVPEEHMIQTRTDGQGPISEEQMDIDEEGSVRSPQTMERGTSFIMEQCAQNPIKELLQSHEPSAVTSTSGKGKGKEVEGISPVQDRAESVHSPTPDKNPELDNERMRLQSAKKKLEGQMRLLEEQQKTLDKRRRLEEMQRSHEEKDKRRQERKTLLEEQESEKASLIRKQKLERETLECSHKDVLARYADLDVEEGEVETDPRDGPWLRANGAGSRSSTSPTLGFRQTTKFLQQKEIDQLWEDPREKTEPATTAAPLPSLRRQSTQPAPTVHSRGASTTIQESLHPNGDSSANATASASASQAQPPLSISSTLPGPSKRPVYPRRNSIGVTRSGQVASLGTLFTPNGVKNEGEKGSSMGKSSSSNTVPTRKIFGEHSWTSSRPRLPFPGKYI</sequence>
<dbReference type="GO" id="GO:0005525">
    <property type="term" value="F:GTP binding"/>
    <property type="evidence" value="ECO:0007669"/>
    <property type="project" value="UniProtKB-KW"/>
</dbReference>
<dbReference type="SMART" id="SM00175">
    <property type="entry name" value="RAB"/>
    <property type="match status" value="1"/>
</dbReference>
<feature type="compositionally biased region" description="Basic and acidic residues" evidence="3">
    <location>
        <begin position="793"/>
        <end position="809"/>
    </location>
</feature>
<dbReference type="PROSITE" id="PS51421">
    <property type="entry name" value="RAS"/>
    <property type="match status" value="1"/>
</dbReference>
<feature type="region of interest" description="Disordered" evidence="3">
    <location>
        <begin position="216"/>
        <end position="391"/>
    </location>
</feature>
<feature type="region of interest" description="Disordered" evidence="3">
    <location>
        <begin position="440"/>
        <end position="474"/>
    </location>
</feature>
<feature type="compositionally biased region" description="Low complexity" evidence="3">
    <location>
        <begin position="328"/>
        <end position="341"/>
    </location>
</feature>
<dbReference type="SUPFAM" id="SSF52540">
    <property type="entry name" value="P-loop containing nucleoside triphosphate hydrolases"/>
    <property type="match status" value="1"/>
</dbReference>
<dbReference type="PRINTS" id="PR00449">
    <property type="entry name" value="RASTRNSFRMNG"/>
</dbReference>
<feature type="compositionally biased region" description="Polar residues" evidence="3">
    <location>
        <begin position="366"/>
        <end position="376"/>
    </location>
</feature>
<feature type="compositionally biased region" description="Polar residues" evidence="3">
    <location>
        <begin position="774"/>
        <end position="792"/>
    </location>
</feature>
<name>A0A9P4NQD6_9PEZI</name>
<dbReference type="EMBL" id="MU007047">
    <property type="protein sequence ID" value="KAF2429419.1"/>
    <property type="molecule type" value="Genomic_DNA"/>
</dbReference>
<dbReference type="Gene3D" id="3.40.50.300">
    <property type="entry name" value="P-loop containing nucleotide triphosphate hydrolases"/>
    <property type="match status" value="1"/>
</dbReference>
<evidence type="ECO:0000313" key="4">
    <source>
        <dbReference type="EMBL" id="KAF2429419.1"/>
    </source>
</evidence>
<dbReference type="AlphaFoldDB" id="A0A9P4NQD6"/>
<feature type="compositionally biased region" description="Polar residues" evidence="3">
    <location>
        <begin position="342"/>
        <end position="355"/>
    </location>
</feature>
<feature type="compositionally biased region" description="Basic and acidic residues" evidence="3">
    <location>
        <begin position="657"/>
        <end position="745"/>
    </location>
</feature>
<protein>
    <submittedName>
        <fullName evidence="4">Uncharacterized protein</fullName>
    </submittedName>
</protein>
<gene>
    <name evidence="4" type="ORF">EJ08DRAFT_278487</name>
</gene>
<dbReference type="GO" id="GO:0007165">
    <property type="term" value="P:signal transduction"/>
    <property type="evidence" value="ECO:0007669"/>
    <property type="project" value="InterPro"/>
</dbReference>
<dbReference type="InterPro" id="IPR020849">
    <property type="entry name" value="Small_GTPase_Ras-type"/>
</dbReference>
<dbReference type="GO" id="GO:0003924">
    <property type="term" value="F:GTPase activity"/>
    <property type="evidence" value="ECO:0007669"/>
    <property type="project" value="InterPro"/>
</dbReference>
<dbReference type="InterPro" id="IPR027417">
    <property type="entry name" value="P-loop_NTPase"/>
</dbReference>
<keyword evidence="5" id="KW-1185">Reference proteome</keyword>
<dbReference type="Pfam" id="PF00071">
    <property type="entry name" value="Ras"/>
    <property type="match status" value="1"/>
</dbReference>
<feature type="compositionally biased region" description="Low complexity" evidence="3">
    <location>
        <begin position="850"/>
        <end position="871"/>
    </location>
</feature>
<keyword evidence="1" id="KW-0547">Nucleotide-binding</keyword>
<evidence type="ECO:0000313" key="5">
    <source>
        <dbReference type="Proteomes" id="UP000800235"/>
    </source>
</evidence>
<dbReference type="PANTHER" id="PTHR24070">
    <property type="entry name" value="RAS, DI-RAS, AND RHEB FAMILY MEMBERS OF SMALL GTPASE SUPERFAMILY"/>
    <property type="match status" value="1"/>
</dbReference>
<evidence type="ECO:0000256" key="1">
    <source>
        <dbReference type="ARBA" id="ARBA00022741"/>
    </source>
</evidence>
<feature type="compositionally biased region" description="Basic and acidic residues" evidence="3">
    <location>
        <begin position="240"/>
        <end position="260"/>
    </location>
</feature>
<accession>A0A9P4NQD6</accession>
<evidence type="ECO:0000256" key="3">
    <source>
        <dbReference type="SAM" id="MobiDB-lite"/>
    </source>
</evidence>
<dbReference type="Proteomes" id="UP000800235">
    <property type="component" value="Unassembled WGS sequence"/>
</dbReference>
<feature type="compositionally biased region" description="Polar residues" evidence="3">
    <location>
        <begin position="449"/>
        <end position="466"/>
    </location>
</feature>
<reference evidence="4" key="1">
    <citation type="journal article" date="2020" name="Stud. Mycol.">
        <title>101 Dothideomycetes genomes: a test case for predicting lifestyles and emergence of pathogens.</title>
        <authorList>
            <person name="Haridas S."/>
            <person name="Albert R."/>
            <person name="Binder M."/>
            <person name="Bloem J."/>
            <person name="Labutti K."/>
            <person name="Salamov A."/>
            <person name="Andreopoulos B."/>
            <person name="Baker S."/>
            <person name="Barry K."/>
            <person name="Bills G."/>
            <person name="Bluhm B."/>
            <person name="Cannon C."/>
            <person name="Castanera R."/>
            <person name="Culley D."/>
            <person name="Daum C."/>
            <person name="Ezra D."/>
            <person name="Gonzalez J."/>
            <person name="Henrissat B."/>
            <person name="Kuo A."/>
            <person name="Liang C."/>
            <person name="Lipzen A."/>
            <person name="Lutzoni F."/>
            <person name="Magnuson J."/>
            <person name="Mondo S."/>
            <person name="Nolan M."/>
            <person name="Ohm R."/>
            <person name="Pangilinan J."/>
            <person name="Park H.-J."/>
            <person name="Ramirez L."/>
            <person name="Alfaro M."/>
            <person name="Sun H."/>
            <person name="Tritt A."/>
            <person name="Yoshinaga Y."/>
            <person name="Zwiers L.-H."/>
            <person name="Turgeon B."/>
            <person name="Goodwin S."/>
            <person name="Spatafora J."/>
            <person name="Crous P."/>
            <person name="Grigoriev I."/>
        </authorList>
    </citation>
    <scope>NUCLEOTIDE SEQUENCE</scope>
    <source>
        <strain evidence="4">CBS 130266</strain>
    </source>
</reference>
<dbReference type="SMART" id="SM00174">
    <property type="entry name" value="RHO"/>
    <property type="match status" value="1"/>
</dbReference>
<feature type="compositionally biased region" description="Polar residues" evidence="3">
    <location>
        <begin position="620"/>
        <end position="630"/>
    </location>
</feature>
<feature type="compositionally biased region" description="Polar residues" evidence="3">
    <location>
        <begin position="888"/>
        <end position="904"/>
    </location>
</feature>
<proteinExistence type="predicted"/>